<comment type="caution">
    <text evidence="1">The sequence shown here is derived from an EMBL/GenBank/DDBJ whole genome shotgun (WGS) entry which is preliminary data.</text>
</comment>
<name>A0AAP0AZA2_9ASPA</name>
<sequence length="330" mass="37423">MGFTSITSAHWELSPAVTLSSHDINRTTDLSQSRVHTQNIHLLTGLYQNSNMQYPKTLNSTLFSTKYSPACKSKHQQFRPTCPDGIHTCLCSYNDPSSICNFYLGYSVSTQMKYLTPSIDEDSIQRYQIRGLSCPSIRKESRYPRSTFRSHELVIDQNGINHNTFLFAYLALTRDSNRFPFFFAGFRRSIDHLALEQWSPTYCHFDPTDFEYFEIRTKSGEEADVGLIPKDLARNCPREGEVVLSREEVDLDERLDGGLLRSRPRLLLVLEMNELVDSGSYCAEGCRVVGNGLQDTCRLGFAARCMNGRGQLALDDEEGTIRTENGEDGC</sequence>
<protein>
    <submittedName>
        <fullName evidence="1">Uncharacterized protein</fullName>
    </submittedName>
</protein>
<proteinExistence type="predicted"/>
<dbReference type="AlphaFoldDB" id="A0AAP0AZA2"/>
<gene>
    <name evidence="1" type="ORF">KSP39_PZI020311</name>
</gene>
<evidence type="ECO:0000313" key="2">
    <source>
        <dbReference type="Proteomes" id="UP001418222"/>
    </source>
</evidence>
<dbReference type="Proteomes" id="UP001418222">
    <property type="component" value="Unassembled WGS sequence"/>
</dbReference>
<organism evidence="1 2">
    <name type="scientific">Platanthera zijinensis</name>
    <dbReference type="NCBI Taxonomy" id="2320716"/>
    <lineage>
        <taxon>Eukaryota</taxon>
        <taxon>Viridiplantae</taxon>
        <taxon>Streptophyta</taxon>
        <taxon>Embryophyta</taxon>
        <taxon>Tracheophyta</taxon>
        <taxon>Spermatophyta</taxon>
        <taxon>Magnoliopsida</taxon>
        <taxon>Liliopsida</taxon>
        <taxon>Asparagales</taxon>
        <taxon>Orchidaceae</taxon>
        <taxon>Orchidoideae</taxon>
        <taxon>Orchideae</taxon>
        <taxon>Orchidinae</taxon>
        <taxon>Platanthera</taxon>
    </lineage>
</organism>
<dbReference type="EMBL" id="JBBWWQ010000018">
    <property type="protein sequence ID" value="KAK8921208.1"/>
    <property type="molecule type" value="Genomic_DNA"/>
</dbReference>
<keyword evidence="2" id="KW-1185">Reference proteome</keyword>
<evidence type="ECO:0000313" key="1">
    <source>
        <dbReference type="EMBL" id="KAK8921208.1"/>
    </source>
</evidence>
<reference evidence="1 2" key="1">
    <citation type="journal article" date="2022" name="Nat. Plants">
        <title>Genomes of leafy and leafless Platanthera orchids illuminate the evolution of mycoheterotrophy.</title>
        <authorList>
            <person name="Li M.H."/>
            <person name="Liu K.W."/>
            <person name="Li Z."/>
            <person name="Lu H.C."/>
            <person name="Ye Q.L."/>
            <person name="Zhang D."/>
            <person name="Wang J.Y."/>
            <person name="Li Y.F."/>
            <person name="Zhong Z.M."/>
            <person name="Liu X."/>
            <person name="Yu X."/>
            <person name="Liu D.K."/>
            <person name="Tu X.D."/>
            <person name="Liu B."/>
            <person name="Hao Y."/>
            <person name="Liao X.Y."/>
            <person name="Jiang Y.T."/>
            <person name="Sun W.H."/>
            <person name="Chen J."/>
            <person name="Chen Y.Q."/>
            <person name="Ai Y."/>
            <person name="Zhai J.W."/>
            <person name="Wu S.S."/>
            <person name="Zhou Z."/>
            <person name="Hsiao Y.Y."/>
            <person name="Wu W.L."/>
            <person name="Chen Y.Y."/>
            <person name="Lin Y.F."/>
            <person name="Hsu J.L."/>
            <person name="Li C.Y."/>
            <person name="Wang Z.W."/>
            <person name="Zhao X."/>
            <person name="Zhong W.Y."/>
            <person name="Ma X.K."/>
            <person name="Ma L."/>
            <person name="Huang J."/>
            <person name="Chen G.Z."/>
            <person name="Huang M.Z."/>
            <person name="Huang L."/>
            <person name="Peng D.H."/>
            <person name="Luo Y.B."/>
            <person name="Zou S.Q."/>
            <person name="Chen S.P."/>
            <person name="Lan S."/>
            <person name="Tsai W.C."/>
            <person name="Van de Peer Y."/>
            <person name="Liu Z.J."/>
        </authorList>
    </citation>
    <scope>NUCLEOTIDE SEQUENCE [LARGE SCALE GENOMIC DNA]</scope>
    <source>
        <strain evidence="1">Lor287</strain>
    </source>
</reference>
<accession>A0AAP0AZA2</accession>